<sequence>MSVAQPLATSVPSSPAGASFSAAYPATPRFLRAESTLGTPRAKPLHTHAHSHSRPQPRRAHSSSSTASSSSSSSASSSALSALSSASTTTTTSSSSFLPTRGPCPSLSPPFPFDSLPFLSPGPIVRIGPSANPRQVKAFFDFALTPSMLAPLGSGDGVAGSADGRHDTGCAARINILHGNTFISLFFSLGIVM</sequence>
<evidence type="ECO:0000256" key="1">
    <source>
        <dbReference type="SAM" id="MobiDB-lite"/>
    </source>
</evidence>
<dbReference type="EMBL" id="JH795858">
    <property type="protein sequence ID" value="EJU03993.1"/>
    <property type="molecule type" value="Genomic_DNA"/>
</dbReference>
<accession>M5GFA6</accession>
<feature type="compositionally biased region" description="Low complexity" evidence="1">
    <location>
        <begin position="62"/>
        <end position="74"/>
    </location>
</feature>
<dbReference type="HOGENOM" id="CLU_1408715_0_0_1"/>
<dbReference type="Proteomes" id="UP000030653">
    <property type="component" value="Unassembled WGS sequence"/>
</dbReference>
<dbReference type="AlphaFoldDB" id="M5GFA6"/>
<proteinExistence type="predicted"/>
<dbReference type="RefSeq" id="XP_040630887.1">
    <property type="nucleotide sequence ID" value="XM_040768029.1"/>
</dbReference>
<reference evidence="2 3" key="1">
    <citation type="journal article" date="2012" name="Science">
        <title>The Paleozoic origin of enzymatic lignin decomposition reconstructed from 31 fungal genomes.</title>
        <authorList>
            <person name="Floudas D."/>
            <person name="Binder M."/>
            <person name="Riley R."/>
            <person name="Barry K."/>
            <person name="Blanchette R.A."/>
            <person name="Henrissat B."/>
            <person name="Martinez A.T."/>
            <person name="Otillar R."/>
            <person name="Spatafora J.W."/>
            <person name="Yadav J.S."/>
            <person name="Aerts A."/>
            <person name="Benoit I."/>
            <person name="Boyd A."/>
            <person name="Carlson A."/>
            <person name="Copeland A."/>
            <person name="Coutinho P.M."/>
            <person name="de Vries R.P."/>
            <person name="Ferreira P."/>
            <person name="Findley K."/>
            <person name="Foster B."/>
            <person name="Gaskell J."/>
            <person name="Glotzer D."/>
            <person name="Gorecki P."/>
            <person name="Heitman J."/>
            <person name="Hesse C."/>
            <person name="Hori C."/>
            <person name="Igarashi K."/>
            <person name="Jurgens J.A."/>
            <person name="Kallen N."/>
            <person name="Kersten P."/>
            <person name="Kohler A."/>
            <person name="Kuees U."/>
            <person name="Kumar T.K.A."/>
            <person name="Kuo A."/>
            <person name="LaButti K."/>
            <person name="Larrondo L.F."/>
            <person name="Lindquist E."/>
            <person name="Ling A."/>
            <person name="Lombard V."/>
            <person name="Lucas S."/>
            <person name="Lundell T."/>
            <person name="Martin R."/>
            <person name="McLaughlin D.J."/>
            <person name="Morgenstern I."/>
            <person name="Morin E."/>
            <person name="Murat C."/>
            <person name="Nagy L.G."/>
            <person name="Nolan M."/>
            <person name="Ohm R.A."/>
            <person name="Patyshakuliyeva A."/>
            <person name="Rokas A."/>
            <person name="Ruiz-Duenas F.J."/>
            <person name="Sabat G."/>
            <person name="Salamov A."/>
            <person name="Samejima M."/>
            <person name="Schmutz J."/>
            <person name="Slot J.C."/>
            <person name="St John F."/>
            <person name="Stenlid J."/>
            <person name="Sun H."/>
            <person name="Sun S."/>
            <person name="Syed K."/>
            <person name="Tsang A."/>
            <person name="Wiebenga A."/>
            <person name="Young D."/>
            <person name="Pisabarro A."/>
            <person name="Eastwood D.C."/>
            <person name="Martin F."/>
            <person name="Cullen D."/>
            <person name="Grigoriev I.V."/>
            <person name="Hibbett D.S."/>
        </authorList>
    </citation>
    <scope>NUCLEOTIDE SEQUENCE [LARGE SCALE GENOMIC DNA]</scope>
    <source>
        <strain evidence="2 3">DJM-731 SS1</strain>
    </source>
</reference>
<evidence type="ECO:0000313" key="2">
    <source>
        <dbReference type="EMBL" id="EJU03993.1"/>
    </source>
</evidence>
<organism evidence="2 3">
    <name type="scientific">Dacryopinax primogenitus (strain DJM 731)</name>
    <name type="common">Brown rot fungus</name>
    <dbReference type="NCBI Taxonomy" id="1858805"/>
    <lineage>
        <taxon>Eukaryota</taxon>
        <taxon>Fungi</taxon>
        <taxon>Dikarya</taxon>
        <taxon>Basidiomycota</taxon>
        <taxon>Agaricomycotina</taxon>
        <taxon>Dacrymycetes</taxon>
        <taxon>Dacrymycetales</taxon>
        <taxon>Dacrymycetaceae</taxon>
        <taxon>Dacryopinax</taxon>
    </lineage>
</organism>
<evidence type="ECO:0000313" key="3">
    <source>
        <dbReference type="Proteomes" id="UP000030653"/>
    </source>
</evidence>
<feature type="region of interest" description="Disordered" evidence="1">
    <location>
        <begin position="31"/>
        <end position="74"/>
    </location>
</feature>
<feature type="compositionally biased region" description="Basic residues" evidence="1">
    <location>
        <begin position="43"/>
        <end position="61"/>
    </location>
</feature>
<name>M5GFA6_DACPD</name>
<keyword evidence="3" id="KW-1185">Reference proteome</keyword>
<dbReference type="GeneID" id="63683091"/>
<gene>
    <name evidence="2" type="ORF">DACRYDRAFT_105064</name>
</gene>
<protein>
    <submittedName>
        <fullName evidence="2">Uncharacterized protein</fullName>
    </submittedName>
</protein>